<keyword evidence="2" id="KW-1185">Reference proteome</keyword>
<sequence>MHGEDHGITEAREDIIAWRFDVARNAMSGQTYTAYVNRSDNEQAWRIVRSRLPSADLMSEAGMSAMAMAWDNQSPFESGEDIRFA</sequence>
<reference evidence="1" key="1">
    <citation type="submission" date="2022-05" db="EMBL/GenBank/DDBJ databases">
        <authorList>
            <person name="Pankratov T."/>
        </authorList>
    </citation>
    <scope>NUCLEOTIDE SEQUENCE</scope>
    <source>
        <strain evidence="1">BP6-180914</strain>
    </source>
</reference>
<dbReference type="EMBL" id="JAMOIM010000048">
    <property type="protein sequence ID" value="MCW6512386.1"/>
    <property type="molecule type" value="Genomic_DNA"/>
</dbReference>
<dbReference type="RefSeq" id="WP_282588762.1">
    <property type="nucleotide sequence ID" value="NZ_JAMOIM010000048.1"/>
</dbReference>
<gene>
    <name evidence="1" type="ORF">M8523_31195</name>
</gene>
<evidence type="ECO:0000313" key="1">
    <source>
        <dbReference type="EMBL" id="MCW6512386.1"/>
    </source>
</evidence>
<comment type="caution">
    <text evidence="1">The sequence shown here is derived from an EMBL/GenBank/DDBJ whole genome shotgun (WGS) entry which is preliminary data.</text>
</comment>
<accession>A0AA41Z3K8</accession>
<dbReference type="Proteomes" id="UP001165667">
    <property type="component" value="Unassembled WGS sequence"/>
</dbReference>
<protein>
    <submittedName>
        <fullName evidence="1">Uncharacterized protein</fullName>
    </submittedName>
</protein>
<evidence type="ECO:0000313" key="2">
    <source>
        <dbReference type="Proteomes" id="UP001165667"/>
    </source>
</evidence>
<name>A0AA41Z3K8_9HYPH</name>
<dbReference type="AlphaFoldDB" id="A0AA41Z3K8"/>
<proteinExistence type="predicted"/>
<organism evidence="1 2">
    <name type="scientific">Lichenifustis flavocetrariae</name>
    <dbReference type="NCBI Taxonomy" id="2949735"/>
    <lineage>
        <taxon>Bacteria</taxon>
        <taxon>Pseudomonadati</taxon>
        <taxon>Pseudomonadota</taxon>
        <taxon>Alphaproteobacteria</taxon>
        <taxon>Hyphomicrobiales</taxon>
        <taxon>Lichenihabitantaceae</taxon>
        <taxon>Lichenifustis</taxon>
    </lineage>
</organism>